<feature type="compositionally biased region" description="Basic residues" evidence="2">
    <location>
        <begin position="604"/>
        <end position="615"/>
    </location>
</feature>
<dbReference type="InterPro" id="IPR012340">
    <property type="entry name" value="NA-bd_OB-fold"/>
</dbReference>
<feature type="region of interest" description="Disordered" evidence="2">
    <location>
        <begin position="1"/>
        <end position="31"/>
    </location>
</feature>
<dbReference type="GO" id="GO:1903450">
    <property type="term" value="P:regulation of G1 to G0 transition"/>
    <property type="evidence" value="ECO:0007669"/>
    <property type="project" value="EnsemblFungi"/>
</dbReference>
<feature type="region of interest" description="Disordered" evidence="2">
    <location>
        <begin position="559"/>
        <end position="622"/>
    </location>
</feature>
<dbReference type="SMART" id="SM00955">
    <property type="entry name" value="RNB"/>
    <property type="match status" value="1"/>
</dbReference>
<dbReference type="GO" id="GO:0000175">
    <property type="term" value="F:3'-5'-RNA exonuclease activity"/>
    <property type="evidence" value="ECO:0007669"/>
    <property type="project" value="TreeGrafter"/>
</dbReference>
<protein>
    <submittedName>
        <fullName evidence="4">Ribonuclease II/R</fullName>
    </submittedName>
</protein>
<dbReference type="SUPFAM" id="SSF50249">
    <property type="entry name" value="Nucleic acid-binding proteins"/>
    <property type="match status" value="3"/>
</dbReference>
<dbReference type="GO" id="GO:0000932">
    <property type="term" value="C:P-body"/>
    <property type="evidence" value="ECO:0007669"/>
    <property type="project" value="EnsemblFungi"/>
</dbReference>
<comment type="caution">
    <text evidence="4">The sequence shown here is derived from an EMBL/GenBank/DDBJ whole genome shotgun (WGS) entry which is preliminary data.</text>
</comment>
<feature type="compositionally biased region" description="Low complexity" evidence="2">
    <location>
        <begin position="8"/>
        <end position="22"/>
    </location>
</feature>
<dbReference type="GO" id="GO:0005935">
    <property type="term" value="C:cellular bud neck"/>
    <property type="evidence" value="ECO:0007669"/>
    <property type="project" value="EnsemblFungi"/>
</dbReference>
<dbReference type="GO" id="GO:0048027">
    <property type="term" value="F:mRNA 5'-UTR binding"/>
    <property type="evidence" value="ECO:0007669"/>
    <property type="project" value="EnsemblFungi"/>
</dbReference>
<dbReference type="GO" id="GO:0006402">
    <property type="term" value="P:mRNA catabolic process"/>
    <property type="evidence" value="ECO:0007669"/>
    <property type="project" value="TreeGrafter"/>
</dbReference>
<evidence type="ECO:0000256" key="2">
    <source>
        <dbReference type="SAM" id="MobiDB-lite"/>
    </source>
</evidence>
<dbReference type="GO" id="GO:0010494">
    <property type="term" value="C:cytoplasmic stress granule"/>
    <property type="evidence" value="ECO:0007669"/>
    <property type="project" value="EnsemblFungi"/>
</dbReference>
<dbReference type="PANTHER" id="PTHR23355">
    <property type="entry name" value="RIBONUCLEASE"/>
    <property type="match status" value="1"/>
</dbReference>
<proteinExistence type="inferred from homology"/>
<dbReference type="GO" id="GO:0003730">
    <property type="term" value="F:mRNA 3'-UTR binding"/>
    <property type="evidence" value="ECO:0007669"/>
    <property type="project" value="EnsemblFungi"/>
</dbReference>
<feature type="region of interest" description="Disordered" evidence="2">
    <location>
        <begin position="1328"/>
        <end position="1347"/>
    </location>
</feature>
<dbReference type="Proteomes" id="UP000242877">
    <property type="component" value="Unassembled WGS sequence"/>
</dbReference>
<feature type="region of interest" description="Disordered" evidence="2">
    <location>
        <begin position="1256"/>
        <end position="1309"/>
    </location>
</feature>
<dbReference type="Gene3D" id="2.40.50.690">
    <property type="match status" value="1"/>
</dbReference>
<feature type="region of interest" description="Disordered" evidence="2">
    <location>
        <begin position="107"/>
        <end position="343"/>
    </location>
</feature>
<evidence type="ECO:0000313" key="5">
    <source>
        <dbReference type="Proteomes" id="UP000242877"/>
    </source>
</evidence>
<feature type="compositionally biased region" description="Basic and acidic residues" evidence="2">
    <location>
        <begin position="1280"/>
        <end position="1299"/>
    </location>
</feature>
<organism evidence="4 5">
    <name type="scientific">Ascosphaera apis ARSEF 7405</name>
    <dbReference type="NCBI Taxonomy" id="392613"/>
    <lineage>
        <taxon>Eukaryota</taxon>
        <taxon>Fungi</taxon>
        <taxon>Dikarya</taxon>
        <taxon>Ascomycota</taxon>
        <taxon>Pezizomycotina</taxon>
        <taxon>Eurotiomycetes</taxon>
        <taxon>Eurotiomycetidae</taxon>
        <taxon>Onygenales</taxon>
        <taxon>Ascosphaeraceae</taxon>
        <taxon>Ascosphaera</taxon>
    </lineage>
</organism>
<dbReference type="GO" id="GO:0008298">
    <property type="term" value="P:intracellular mRNA localization"/>
    <property type="evidence" value="ECO:0007669"/>
    <property type="project" value="EnsemblFungi"/>
</dbReference>
<dbReference type="Gene3D" id="2.40.50.140">
    <property type="entry name" value="Nucleic acid-binding proteins"/>
    <property type="match status" value="1"/>
</dbReference>
<feature type="compositionally biased region" description="Polar residues" evidence="2">
    <location>
        <begin position="1335"/>
        <end position="1345"/>
    </location>
</feature>
<dbReference type="EMBL" id="AZGZ01000005">
    <property type="protein sequence ID" value="KZZ95063.1"/>
    <property type="molecule type" value="Genomic_DNA"/>
</dbReference>
<evidence type="ECO:0000259" key="3">
    <source>
        <dbReference type="SMART" id="SM00955"/>
    </source>
</evidence>
<dbReference type="GO" id="GO:0060237">
    <property type="term" value="P:regulation of fungal-type cell wall organization"/>
    <property type="evidence" value="ECO:0007669"/>
    <property type="project" value="EnsemblFungi"/>
</dbReference>
<feature type="compositionally biased region" description="Basic and acidic residues" evidence="2">
    <location>
        <begin position="559"/>
        <end position="587"/>
    </location>
</feature>
<dbReference type="InterPro" id="IPR050180">
    <property type="entry name" value="RNR_Ribonuclease"/>
</dbReference>
<comment type="similarity">
    <text evidence="1">Belongs to the RNR ribonuclease family.</text>
</comment>
<dbReference type="Gene3D" id="2.40.50.700">
    <property type="match status" value="1"/>
</dbReference>
<accession>A0A162IL72</accession>
<feature type="domain" description="RNB" evidence="3">
    <location>
        <begin position="814"/>
        <end position="1147"/>
    </location>
</feature>
<dbReference type="InterPro" id="IPR041505">
    <property type="entry name" value="Dis3_CSD2"/>
</dbReference>
<name>A0A162IL72_9EURO</name>
<evidence type="ECO:0000313" key="4">
    <source>
        <dbReference type="EMBL" id="KZZ95063.1"/>
    </source>
</evidence>
<dbReference type="GO" id="GO:0005634">
    <property type="term" value="C:nucleus"/>
    <property type="evidence" value="ECO:0007669"/>
    <property type="project" value="EnsemblFungi"/>
</dbReference>
<dbReference type="InterPro" id="IPR001900">
    <property type="entry name" value="RNase_II/R"/>
</dbReference>
<dbReference type="Pfam" id="PF17849">
    <property type="entry name" value="OB_Dis3"/>
    <property type="match status" value="1"/>
</dbReference>
<dbReference type="Pfam" id="PF00773">
    <property type="entry name" value="RNB"/>
    <property type="match status" value="1"/>
</dbReference>
<dbReference type="Pfam" id="PF17877">
    <property type="entry name" value="Dis3l2_C_term"/>
    <property type="match status" value="1"/>
</dbReference>
<dbReference type="OrthoDB" id="372421at2759"/>
<sequence length="1430" mass="156825">MDPGHNRQGSFSQQSSVTGSSGRRFRVAHRRSPSEITPLMLENLALQQADLANAQQAQLAAQVQNQQFLNAGMIPASHMSSFGQSLPGFVPGNLFQLQPQLQGGQLNMPVAQSPHPSHRRNQSAMPTIGMGPPPAPSSGASGSLPRDSLNNPAFLQSQPQGRENTPRRGPPAAGHTRRHSLALPEARKAAELAQQKRTASAFQFPLPGSNGAGVPESPVSDRPKTNIVPNGPPPAASSQGLGVQRAGNIRPTGPGHMRSQSLATGSGRNARPQSSMSPTLDSSRRAGTTHSRTNSRNFEGNWRAQSTPNNQQDLRGSPLSAIGQNSTYQPGHRSRGSINNSLGGLPASNIGHVHHQSLSALPNQQLSNLQGLGSLQNPVIHGLGGHPLNNAQTQALQNLQSQALPNLSAFQFGNQQFVQIPQILAAQGLAGQNTLPATQFPSLQQNGQMNAQLLAYLLAQQGNQAQQQLPPQNTQPGQPQRKTLFTPYLSQQHLPNLFAKNELVAGILRVNRKNRSDAYVTTPELEADIFICGSKDRNRALEGDLVAVELLDVEEVWSQKREKEEKKKRKDMADARSGSTRDRHRNESMGGSEPQSIAPDGSIRRRGSLRQRPTQKKNDDVEVEGQSLLLVEEDEISDDQKPLFAGHIVAVIERTPGQMFSGTLGLLRPSSQATKEKQEAERQAREGASGNRRHQQQESQMEKPKIVWFKPTDKRVPLIAIPTEQAPADFVVNHKEYANSIFVASIKRWPITSLHPFGTLIERLGTMGDLKVETDALLRDNNFANDEFAENLLKEVELNTWSAQAESMETLKDRRDFRGETLFALDLGAGEMDNAFHIKVLSESRVEIGVHVADVSYFVKPYSAADREAKKRGTSVYLVNRIVDMLPPQLSRDVCALIPGQDRLTVSVVFVVDPSTGIVEENPWVGKSVIKTAGAVSYDHINLALAGNAQVELPGTSPEQLRLLHSITIKLREGRFGHLVADPPTLNLLGLLDDENVPVQPNVFQSTPAHWMIHETSHKANEIVAKQLFQALPEMALLRRQAPPNARRLQTFVRRMSALGYNIDASSSGALQRSLFAIPDKDIREGMETLLIKSMARARYYVAGSCSTPDERPHYLFNLPLYTHFTHPTRRYADIVVHRLLDTVFTNGAVPFNEEYLDLVKTVEHCNVRKECAGNAQEQGVHIESCREMDKKRQSLGSDLVTIGVVICVYESAFDVYIPEYGFEKRVHCDQLPLKKAEFNSSSRVLELYWERGVPSSSYVPEDERPKAGSSSHVNAAASREAEVAHAVREREEAERKNTDTGTISTDDVDALFDDDEEVDEIADMTAGVSLGSPGETQSTPTSPSKDVFADGNARSVSENYALSDSKDGNAAGAAMSDAEKYLKYFTLREVNGDCIQNVVEMSRVPIILKTDMTKSPPCLTIRSMNPYAL</sequence>
<feature type="compositionally biased region" description="Polar residues" evidence="2">
    <location>
        <begin position="258"/>
        <end position="314"/>
    </location>
</feature>
<gene>
    <name evidence="4" type="ORF">AAP_01551</name>
</gene>
<dbReference type="FunFam" id="2.40.50.700:FF:000002">
    <property type="entry name" value="Cell wall biogenesis protein"/>
    <property type="match status" value="1"/>
</dbReference>
<reference evidence="4 5" key="1">
    <citation type="journal article" date="2016" name="Genome Biol. Evol.">
        <title>Divergent and convergent evolution of fungal pathogenicity.</title>
        <authorList>
            <person name="Shang Y."/>
            <person name="Xiao G."/>
            <person name="Zheng P."/>
            <person name="Cen K."/>
            <person name="Zhan S."/>
            <person name="Wang C."/>
        </authorList>
    </citation>
    <scope>NUCLEOTIDE SEQUENCE [LARGE SCALE GENOMIC DNA]</scope>
    <source>
        <strain evidence="4 5">ARSEF 7405</strain>
    </source>
</reference>
<keyword evidence="5" id="KW-1185">Reference proteome</keyword>
<dbReference type="FunFam" id="2.40.50.140:FF:000100">
    <property type="entry name" value="Cell wall biogenesis protein phosphatase"/>
    <property type="match status" value="1"/>
</dbReference>
<dbReference type="GO" id="GO:0000900">
    <property type="term" value="F:mRNA regulatory element binding translation repressor activity"/>
    <property type="evidence" value="ECO:0007669"/>
    <property type="project" value="EnsemblFungi"/>
</dbReference>
<dbReference type="InterPro" id="IPR041093">
    <property type="entry name" value="Dis3l2-like_C"/>
</dbReference>
<dbReference type="VEuPathDB" id="FungiDB:AAP_01551"/>
<feature type="compositionally biased region" description="Basic and acidic residues" evidence="2">
    <location>
        <begin position="674"/>
        <end position="685"/>
    </location>
</feature>
<evidence type="ECO:0000256" key="1">
    <source>
        <dbReference type="ARBA" id="ARBA00005785"/>
    </source>
</evidence>
<feature type="region of interest" description="Disordered" evidence="2">
    <location>
        <begin position="665"/>
        <end position="703"/>
    </location>
</feature>
<dbReference type="FunFam" id="2.40.50.690:FF:000001">
    <property type="entry name" value="Cell wall biogenesis protein"/>
    <property type="match status" value="1"/>
</dbReference>
<feature type="compositionally biased region" description="Polar residues" evidence="2">
    <location>
        <begin position="148"/>
        <end position="163"/>
    </location>
</feature>
<dbReference type="PANTHER" id="PTHR23355:SF9">
    <property type="entry name" value="DIS3-LIKE EXONUCLEASE 2"/>
    <property type="match status" value="1"/>
</dbReference>